<dbReference type="Gene3D" id="1.10.443.10">
    <property type="entry name" value="Intergrase catalytic core"/>
    <property type="match status" value="1"/>
</dbReference>
<reference evidence="3" key="1">
    <citation type="submission" date="2017-03" db="EMBL/GenBank/DDBJ databases">
        <title>Phytopthora megakarya and P. palmivora, two closely related causual agents of cacao black pod achieved similar genome size and gene model numbers by different mechanisms.</title>
        <authorList>
            <person name="Ali S."/>
            <person name="Shao J."/>
            <person name="Larry D.J."/>
            <person name="Kronmiller B."/>
            <person name="Shen D."/>
            <person name="Strem M.D."/>
            <person name="Melnick R.L."/>
            <person name="Guiltinan M.J."/>
            <person name="Tyler B.M."/>
            <person name="Meinhardt L.W."/>
            <person name="Bailey B.A."/>
        </authorList>
    </citation>
    <scope>NUCLEOTIDE SEQUENCE [LARGE SCALE GENOMIC DNA]</scope>
    <source>
        <strain evidence="3">zdho120</strain>
    </source>
</reference>
<keyword evidence="1" id="KW-0233">DNA recombination</keyword>
<keyword evidence="3" id="KW-1185">Reference proteome</keyword>
<organism evidence="2 3">
    <name type="scientific">Phytophthora megakarya</name>
    <dbReference type="NCBI Taxonomy" id="4795"/>
    <lineage>
        <taxon>Eukaryota</taxon>
        <taxon>Sar</taxon>
        <taxon>Stramenopiles</taxon>
        <taxon>Oomycota</taxon>
        <taxon>Peronosporomycetes</taxon>
        <taxon>Peronosporales</taxon>
        <taxon>Peronosporaceae</taxon>
        <taxon>Phytophthora</taxon>
    </lineage>
</organism>
<dbReference type="InterPro" id="IPR011010">
    <property type="entry name" value="DNA_brk_join_enz"/>
</dbReference>
<proteinExistence type="predicted"/>
<dbReference type="AlphaFoldDB" id="A0A225W6A9"/>
<dbReference type="OrthoDB" id="125279at2759"/>
<dbReference type="GO" id="GO:0003677">
    <property type="term" value="F:DNA binding"/>
    <property type="evidence" value="ECO:0007669"/>
    <property type="project" value="InterPro"/>
</dbReference>
<dbReference type="Proteomes" id="UP000198211">
    <property type="component" value="Unassembled WGS sequence"/>
</dbReference>
<dbReference type="InterPro" id="IPR052055">
    <property type="entry name" value="Hepadnavirus_pol/RT"/>
</dbReference>
<name>A0A225W6A9_9STRA</name>
<evidence type="ECO:0000313" key="3">
    <source>
        <dbReference type="Proteomes" id="UP000198211"/>
    </source>
</evidence>
<dbReference type="GO" id="GO:0006310">
    <property type="term" value="P:DNA recombination"/>
    <property type="evidence" value="ECO:0007669"/>
    <property type="project" value="UniProtKB-KW"/>
</dbReference>
<evidence type="ECO:0000313" key="2">
    <source>
        <dbReference type="EMBL" id="OWZ13122.1"/>
    </source>
</evidence>
<dbReference type="GO" id="GO:0015074">
    <property type="term" value="P:DNA integration"/>
    <property type="evidence" value="ECO:0007669"/>
    <property type="project" value="InterPro"/>
</dbReference>
<dbReference type="EMBL" id="NBNE01001664">
    <property type="protein sequence ID" value="OWZ13122.1"/>
    <property type="molecule type" value="Genomic_DNA"/>
</dbReference>
<accession>A0A225W6A9</accession>
<gene>
    <name evidence="2" type="ORF">PHMEG_00013608</name>
</gene>
<dbReference type="SUPFAM" id="SSF56349">
    <property type="entry name" value="DNA breaking-rejoining enzymes"/>
    <property type="match status" value="1"/>
</dbReference>
<sequence length="701" mass="78998">MQILEFVRLLRGETPSDSRPNKALKIPNSQSSWKRYRYKDRWHDIVYNGVKPRWSSSFPKQDTVPPNHGSAKRALNTIVKNLRAGQDLNRYLILDIDLLPSLQGVTCSPFGAVQKGDLDLSIEARIIHDLSYPSGESVNDNTITGTDIVVSYDGAELLANRVLDVATSSPKLQRMMTGDVNGAFRNIPVCADSVGRFAGTIPELGIVVIDLCCPFGWINSPSSYWVAGGAINHLYANSSHKWTAQPSTGTNTFDAKVWCADHIAIEPDVGSRLSEAHLALRSAMVAILGPDACNGKNFSSWFVKGRALRLDWDLEKLILSMPADKVEKAIRRVRELNTRVKTTRTQLQKLLGSLRHVITCIRSAAPFLQRIASLARRSPQFGYVEITDDVKDDLRWFDLILRIGRLNRIPLVRFTRRHDPSVDIYMDSSDRGLCALFPSRKVYLQVEFSDEEFNLIQTFKSTGDNEFGINVRELMSAVFAAIVWGSAWSHMGEDIETHVRFWIDNTSAVAWNNRKSRRNGYAQMLLRILGVSWSMCCLPVAIWHEPETSRQHVFNDLRETVRSEMVSSQHRWIRPHKNNRFGREENRYHFKSKDKIICPVRRARWIGKDAAYFDTQGEDPALTLRSGGISSEEVATVIKKGAVRLGLDPSRYSTHSVRIGGATAVLNSGANRLVIKQMGRWLSNAFEFPHASTLKSGGQYQ</sequence>
<dbReference type="PANTHER" id="PTHR33050:SF7">
    <property type="entry name" value="RIBONUCLEASE H"/>
    <property type="match status" value="1"/>
</dbReference>
<dbReference type="PANTHER" id="PTHR33050">
    <property type="entry name" value="REVERSE TRANSCRIPTASE DOMAIN-CONTAINING PROTEIN"/>
    <property type="match status" value="1"/>
</dbReference>
<dbReference type="InterPro" id="IPR013762">
    <property type="entry name" value="Integrase-like_cat_sf"/>
</dbReference>
<protein>
    <submittedName>
        <fullName evidence="2">Cleavage induced protein</fullName>
    </submittedName>
</protein>
<evidence type="ECO:0000256" key="1">
    <source>
        <dbReference type="ARBA" id="ARBA00023172"/>
    </source>
</evidence>
<comment type="caution">
    <text evidence="2">The sequence shown here is derived from an EMBL/GenBank/DDBJ whole genome shotgun (WGS) entry which is preliminary data.</text>
</comment>